<name>A0A2G9UFI8_TELCI</name>
<sequence>MQFPTPDVPFFLLGVEGPSVKEARKSHHNVAEGAACVSLIERLLAKQCSRRECVTSFHMEQSRHLKARLRELRMELTTVDYVQGIEKEREREANTRADFSAYSADFLDKKG</sequence>
<dbReference type="Proteomes" id="UP000230423">
    <property type="component" value="Unassembled WGS sequence"/>
</dbReference>
<dbReference type="Gene3D" id="3.40.50.300">
    <property type="entry name" value="P-loop containing nucleotide triphosphate hydrolases"/>
    <property type="match status" value="1"/>
</dbReference>
<proteinExistence type="predicted"/>
<feature type="domain" description="DNA2/NAM7 helicase-like C-terminal" evidence="1">
    <location>
        <begin position="3"/>
        <end position="88"/>
    </location>
</feature>
<gene>
    <name evidence="2" type="ORF">TELCIR_09251</name>
</gene>
<dbReference type="InterPro" id="IPR041679">
    <property type="entry name" value="DNA2/NAM7-like_C"/>
</dbReference>
<keyword evidence="3" id="KW-1185">Reference proteome</keyword>
<dbReference type="Pfam" id="PF13087">
    <property type="entry name" value="AAA_12"/>
    <property type="match status" value="1"/>
</dbReference>
<dbReference type="EMBL" id="KZ346841">
    <property type="protein sequence ID" value="PIO68946.1"/>
    <property type="molecule type" value="Genomic_DNA"/>
</dbReference>
<dbReference type="OrthoDB" id="5851052at2759"/>
<dbReference type="InterPro" id="IPR027417">
    <property type="entry name" value="P-loop_NTPase"/>
</dbReference>
<evidence type="ECO:0000259" key="1">
    <source>
        <dbReference type="Pfam" id="PF13087"/>
    </source>
</evidence>
<protein>
    <recommendedName>
        <fullName evidence="1">DNA2/NAM7 helicase-like C-terminal domain-containing protein</fullName>
    </recommendedName>
</protein>
<organism evidence="2 3">
    <name type="scientific">Teladorsagia circumcincta</name>
    <name type="common">Brown stomach worm</name>
    <name type="synonym">Ostertagia circumcincta</name>
    <dbReference type="NCBI Taxonomy" id="45464"/>
    <lineage>
        <taxon>Eukaryota</taxon>
        <taxon>Metazoa</taxon>
        <taxon>Ecdysozoa</taxon>
        <taxon>Nematoda</taxon>
        <taxon>Chromadorea</taxon>
        <taxon>Rhabditida</taxon>
        <taxon>Rhabditina</taxon>
        <taxon>Rhabditomorpha</taxon>
        <taxon>Strongyloidea</taxon>
        <taxon>Trichostrongylidae</taxon>
        <taxon>Teladorsagia</taxon>
    </lineage>
</organism>
<accession>A0A2G9UFI8</accession>
<dbReference type="AlphaFoldDB" id="A0A2G9UFI8"/>
<evidence type="ECO:0000313" key="2">
    <source>
        <dbReference type="EMBL" id="PIO68946.1"/>
    </source>
</evidence>
<evidence type="ECO:0000313" key="3">
    <source>
        <dbReference type="Proteomes" id="UP000230423"/>
    </source>
</evidence>
<reference evidence="2 3" key="1">
    <citation type="submission" date="2015-09" db="EMBL/GenBank/DDBJ databases">
        <title>Draft genome of the parasitic nematode Teladorsagia circumcincta isolate WARC Sus (inbred).</title>
        <authorList>
            <person name="Mitreva M."/>
        </authorList>
    </citation>
    <scope>NUCLEOTIDE SEQUENCE [LARGE SCALE GENOMIC DNA]</scope>
    <source>
        <strain evidence="2 3">S</strain>
    </source>
</reference>